<organism evidence="3 4">
    <name type="scientific">Canariomyces notabilis</name>
    <dbReference type="NCBI Taxonomy" id="2074819"/>
    <lineage>
        <taxon>Eukaryota</taxon>
        <taxon>Fungi</taxon>
        <taxon>Dikarya</taxon>
        <taxon>Ascomycota</taxon>
        <taxon>Pezizomycotina</taxon>
        <taxon>Sordariomycetes</taxon>
        <taxon>Sordariomycetidae</taxon>
        <taxon>Sordariales</taxon>
        <taxon>Chaetomiaceae</taxon>
        <taxon>Canariomyces</taxon>
    </lineage>
</organism>
<dbReference type="AlphaFoldDB" id="A0AAN6YXV5"/>
<dbReference type="PROSITE" id="PS51733">
    <property type="entry name" value="BPL_LPL_CATALYTIC"/>
    <property type="match status" value="1"/>
</dbReference>
<evidence type="ECO:0000313" key="3">
    <source>
        <dbReference type="EMBL" id="KAK4117772.1"/>
    </source>
</evidence>
<dbReference type="InterPro" id="IPR045864">
    <property type="entry name" value="aa-tRNA-synth_II/BPL/LPL"/>
</dbReference>
<accession>A0AAN6YXV5</accession>
<dbReference type="InterPro" id="IPR004143">
    <property type="entry name" value="BPL_LPL_catalytic"/>
</dbReference>
<dbReference type="PANTHER" id="PTHR10993">
    <property type="entry name" value="OCTANOYLTRANSFERASE"/>
    <property type="match status" value="1"/>
</dbReference>
<comment type="caution">
    <text evidence="3">The sequence shown here is derived from an EMBL/GenBank/DDBJ whole genome shotgun (WGS) entry which is preliminary data.</text>
</comment>
<evidence type="ECO:0000259" key="2">
    <source>
        <dbReference type="PROSITE" id="PS51733"/>
    </source>
</evidence>
<reference evidence="3" key="2">
    <citation type="submission" date="2023-05" db="EMBL/GenBank/DDBJ databases">
        <authorList>
            <consortium name="Lawrence Berkeley National Laboratory"/>
            <person name="Steindorff A."/>
            <person name="Hensen N."/>
            <person name="Bonometti L."/>
            <person name="Westerberg I."/>
            <person name="Brannstrom I.O."/>
            <person name="Guillou S."/>
            <person name="Cros-Aarteil S."/>
            <person name="Calhoun S."/>
            <person name="Haridas S."/>
            <person name="Kuo A."/>
            <person name="Mondo S."/>
            <person name="Pangilinan J."/>
            <person name="Riley R."/>
            <person name="Labutti K."/>
            <person name="Andreopoulos B."/>
            <person name="Lipzen A."/>
            <person name="Chen C."/>
            <person name="Yanf M."/>
            <person name="Daum C."/>
            <person name="Ng V."/>
            <person name="Clum A."/>
            <person name="Ohm R."/>
            <person name="Martin F."/>
            <person name="Silar P."/>
            <person name="Natvig D."/>
            <person name="Lalanne C."/>
            <person name="Gautier V."/>
            <person name="Ament-Velasquez S.L."/>
            <person name="Kruys A."/>
            <person name="Hutchinson M.I."/>
            <person name="Powell A.J."/>
            <person name="Barry K."/>
            <person name="Miller A.N."/>
            <person name="Grigoriev I.V."/>
            <person name="Debuchy R."/>
            <person name="Gladieux P."/>
            <person name="Thoren M.H."/>
            <person name="Johannesson H."/>
        </authorList>
    </citation>
    <scope>NUCLEOTIDE SEQUENCE</scope>
    <source>
        <strain evidence="3">CBS 508.74</strain>
    </source>
</reference>
<gene>
    <name evidence="3" type="ORF">N656DRAFT_773979</name>
</gene>
<protein>
    <recommendedName>
        <fullName evidence="2">BPL/LPL catalytic domain-containing protein</fullName>
    </recommendedName>
</protein>
<dbReference type="GeneID" id="89938298"/>
<dbReference type="SUPFAM" id="SSF55681">
    <property type="entry name" value="Class II aaRS and biotin synthetases"/>
    <property type="match status" value="1"/>
</dbReference>
<dbReference type="EMBL" id="MU853332">
    <property type="protein sequence ID" value="KAK4117772.1"/>
    <property type="molecule type" value="Genomic_DNA"/>
</dbReference>
<reference evidence="3" key="1">
    <citation type="journal article" date="2023" name="Mol. Phylogenet. Evol.">
        <title>Genome-scale phylogeny and comparative genomics of the fungal order Sordariales.</title>
        <authorList>
            <person name="Hensen N."/>
            <person name="Bonometti L."/>
            <person name="Westerberg I."/>
            <person name="Brannstrom I.O."/>
            <person name="Guillou S."/>
            <person name="Cros-Aarteil S."/>
            <person name="Calhoun S."/>
            <person name="Haridas S."/>
            <person name="Kuo A."/>
            <person name="Mondo S."/>
            <person name="Pangilinan J."/>
            <person name="Riley R."/>
            <person name="LaButti K."/>
            <person name="Andreopoulos B."/>
            <person name="Lipzen A."/>
            <person name="Chen C."/>
            <person name="Yan M."/>
            <person name="Daum C."/>
            <person name="Ng V."/>
            <person name="Clum A."/>
            <person name="Steindorff A."/>
            <person name="Ohm R.A."/>
            <person name="Martin F."/>
            <person name="Silar P."/>
            <person name="Natvig D.O."/>
            <person name="Lalanne C."/>
            <person name="Gautier V."/>
            <person name="Ament-Velasquez S.L."/>
            <person name="Kruys A."/>
            <person name="Hutchinson M.I."/>
            <person name="Powell A.J."/>
            <person name="Barry K."/>
            <person name="Miller A.N."/>
            <person name="Grigoriev I.V."/>
            <person name="Debuchy R."/>
            <person name="Gladieux P."/>
            <person name="Hiltunen Thoren M."/>
            <person name="Johannesson H."/>
        </authorList>
    </citation>
    <scope>NUCLEOTIDE SEQUENCE</scope>
    <source>
        <strain evidence="3">CBS 508.74</strain>
    </source>
</reference>
<dbReference type="RefSeq" id="XP_064675342.1">
    <property type="nucleotide sequence ID" value="XM_064814173.1"/>
</dbReference>
<dbReference type="PANTHER" id="PTHR10993:SF7">
    <property type="entry name" value="LIPOYLTRANSFERASE 2, MITOCHONDRIAL-RELATED"/>
    <property type="match status" value="1"/>
</dbReference>
<feature type="compositionally biased region" description="Low complexity" evidence="1">
    <location>
        <begin position="186"/>
        <end position="196"/>
    </location>
</feature>
<evidence type="ECO:0000256" key="1">
    <source>
        <dbReference type="SAM" id="MobiDB-lite"/>
    </source>
</evidence>
<dbReference type="Gene3D" id="3.30.930.10">
    <property type="entry name" value="Bira Bifunctional Protein, Domain 2"/>
    <property type="match status" value="1"/>
</dbReference>
<feature type="region of interest" description="Disordered" evidence="1">
    <location>
        <begin position="181"/>
        <end position="206"/>
    </location>
</feature>
<proteinExistence type="predicted"/>
<dbReference type="Proteomes" id="UP001302812">
    <property type="component" value="Unassembled WGS sequence"/>
</dbReference>
<dbReference type="GO" id="GO:0033819">
    <property type="term" value="F:lipoyl(octanoyl) transferase activity"/>
    <property type="evidence" value="ECO:0007669"/>
    <property type="project" value="TreeGrafter"/>
</dbReference>
<sequence length="371" mass="40155">MRLRHLHLPSLPARSSYIPYSLASRVQEHLRRQHLDFKDAPSSSSSSSQRPPPAPTLISFTPRPIYTLGRRQTAPLTPEETARLTSPLQIHSRDDHPTTTLTPEVAYSLRGGLTTYHGPGQTVLWPVLDLRASYLSSTSTQGRKKPLTVRCYARLLEDTTVAVLAGLFGLRAFTSDAEPGVWVKTSSSSSSSSSSSQQDQGEEEEMAKVAALGVHLRRHVSALGTAVNVDFPAAAEEVRDEARNPWARIVACGLEGKTVTSVAGELRGGVEEVDQRLAGLLEEENSEYLPAGYGREAVVAGAWAQELARRLGLDGVDVVGVEEAVRLMGDLLAAAEPGEDASVEREVEFLEGVVEVLSGRTERDKTSIGIR</sequence>
<name>A0AAN6YXV5_9PEZI</name>
<feature type="domain" description="BPL/LPL catalytic" evidence="2">
    <location>
        <begin position="51"/>
        <end position="289"/>
    </location>
</feature>
<dbReference type="GO" id="GO:0009249">
    <property type="term" value="P:protein lipoylation"/>
    <property type="evidence" value="ECO:0007669"/>
    <property type="project" value="TreeGrafter"/>
</dbReference>
<evidence type="ECO:0000313" key="4">
    <source>
        <dbReference type="Proteomes" id="UP001302812"/>
    </source>
</evidence>
<keyword evidence="4" id="KW-1185">Reference proteome</keyword>
<dbReference type="Pfam" id="PF21948">
    <property type="entry name" value="LplA-B_cat"/>
    <property type="match status" value="1"/>
</dbReference>
<feature type="region of interest" description="Disordered" evidence="1">
    <location>
        <begin position="36"/>
        <end position="62"/>
    </location>
</feature>